<organism evidence="2 3">
    <name type="scientific">Gouania willdenowi</name>
    <name type="common">Blunt-snouted clingfish</name>
    <name type="synonym">Lepadogaster willdenowi</name>
    <dbReference type="NCBI Taxonomy" id="441366"/>
    <lineage>
        <taxon>Eukaryota</taxon>
        <taxon>Metazoa</taxon>
        <taxon>Chordata</taxon>
        <taxon>Craniata</taxon>
        <taxon>Vertebrata</taxon>
        <taxon>Euteleostomi</taxon>
        <taxon>Actinopterygii</taxon>
        <taxon>Neopterygii</taxon>
        <taxon>Teleostei</taxon>
        <taxon>Neoteleostei</taxon>
        <taxon>Acanthomorphata</taxon>
        <taxon>Ovalentaria</taxon>
        <taxon>Blenniimorphae</taxon>
        <taxon>Blenniiformes</taxon>
        <taxon>Gobiesocoidei</taxon>
        <taxon>Gobiesocidae</taxon>
        <taxon>Gobiesocinae</taxon>
        <taxon>Gouania</taxon>
    </lineage>
</organism>
<dbReference type="PANTHER" id="PTHR23314">
    <property type="entry name" value="SPERM-ASSOCIATED ANTIGEN 6 ARMADILLO REPEAT-CONTAINING"/>
    <property type="match status" value="1"/>
</dbReference>
<dbReference type="InterPro" id="IPR016024">
    <property type="entry name" value="ARM-type_fold"/>
</dbReference>
<protein>
    <submittedName>
        <fullName evidence="2">Sperm associated antigen 6</fullName>
    </submittedName>
</protein>
<dbReference type="SMART" id="SM00185">
    <property type="entry name" value="ARM"/>
    <property type="match status" value="6"/>
</dbReference>
<dbReference type="GO" id="GO:0008017">
    <property type="term" value="F:microtubule binding"/>
    <property type="evidence" value="ECO:0007669"/>
    <property type="project" value="TreeGrafter"/>
</dbReference>
<dbReference type="Ensembl" id="ENSGWIT00000017405.1">
    <property type="protein sequence ID" value="ENSGWIP00000015758.1"/>
    <property type="gene ID" value="ENSGWIG00000008835.1"/>
</dbReference>
<proteinExistence type="predicted"/>
<feature type="region of interest" description="Disordered" evidence="1">
    <location>
        <begin position="467"/>
        <end position="505"/>
    </location>
</feature>
<reference evidence="2" key="2">
    <citation type="submission" date="2025-08" db="UniProtKB">
        <authorList>
            <consortium name="Ensembl"/>
        </authorList>
    </citation>
    <scope>IDENTIFICATION</scope>
</reference>
<dbReference type="Pfam" id="PF00514">
    <property type="entry name" value="Arm"/>
    <property type="match status" value="1"/>
</dbReference>
<dbReference type="InterPro" id="IPR011989">
    <property type="entry name" value="ARM-like"/>
</dbReference>
<evidence type="ECO:0000313" key="2">
    <source>
        <dbReference type="Ensembl" id="ENSGWIP00000015758.1"/>
    </source>
</evidence>
<dbReference type="GO" id="GO:0005576">
    <property type="term" value="C:extracellular region"/>
    <property type="evidence" value="ECO:0007669"/>
    <property type="project" value="GOC"/>
</dbReference>
<name>A0A8C5E5G4_GOUWI</name>
<dbReference type="GO" id="GO:0005930">
    <property type="term" value="C:axoneme"/>
    <property type="evidence" value="ECO:0007669"/>
    <property type="project" value="TreeGrafter"/>
</dbReference>
<keyword evidence="3" id="KW-1185">Reference proteome</keyword>
<evidence type="ECO:0000313" key="3">
    <source>
        <dbReference type="Proteomes" id="UP000694680"/>
    </source>
</evidence>
<dbReference type="GO" id="GO:0015630">
    <property type="term" value="C:microtubule cytoskeleton"/>
    <property type="evidence" value="ECO:0007669"/>
    <property type="project" value="TreeGrafter"/>
</dbReference>
<dbReference type="Gene3D" id="1.25.10.10">
    <property type="entry name" value="Leucine-rich Repeat Variant"/>
    <property type="match status" value="2"/>
</dbReference>
<dbReference type="GO" id="GO:0001669">
    <property type="term" value="C:acrosomal vesicle"/>
    <property type="evidence" value="ECO:0007669"/>
    <property type="project" value="TreeGrafter"/>
</dbReference>
<accession>A0A8C5E5G4</accession>
<dbReference type="GO" id="GO:0046847">
    <property type="term" value="P:filopodium assembly"/>
    <property type="evidence" value="ECO:0007669"/>
    <property type="project" value="TreeGrafter"/>
</dbReference>
<reference evidence="2" key="3">
    <citation type="submission" date="2025-09" db="UniProtKB">
        <authorList>
            <consortium name="Ensembl"/>
        </authorList>
    </citation>
    <scope>IDENTIFICATION</scope>
</reference>
<dbReference type="GO" id="GO:1990138">
    <property type="term" value="P:neuron projection extension"/>
    <property type="evidence" value="ECO:0007669"/>
    <property type="project" value="TreeGrafter"/>
</dbReference>
<dbReference type="GO" id="GO:0007288">
    <property type="term" value="P:sperm axoneme assembly"/>
    <property type="evidence" value="ECO:0007669"/>
    <property type="project" value="TreeGrafter"/>
</dbReference>
<evidence type="ECO:0000256" key="1">
    <source>
        <dbReference type="SAM" id="MobiDB-lite"/>
    </source>
</evidence>
<dbReference type="PANTHER" id="PTHR23314:SF0">
    <property type="entry name" value="SPERM-ASSOCIATED ANTIGEN 6"/>
    <property type="match status" value="1"/>
</dbReference>
<dbReference type="GO" id="GO:0097228">
    <property type="term" value="C:sperm principal piece"/>
    <property type="evidence" value="ECO:0007669"/>
    <property type="project" value="TreeGrafter"/>
</dbReference>
<sequence>MIEAYDQSQTLRMEFKQMVADLSINSENMKIHQKEKMISQLRLFMLDEDPSIQHNAVLALGRLVEHSEELARIVVKKDILHQLIWSIPSQPHHYKKATVFVLHAVAKHSPELSQAVVDSGGLDILVSCLGAVDPEVKEAAAWALAYIAQQNTMLSQAVVDAGAASLLLSLHTNDLDREEVNTGTISLLKQMIRSPDVKLKRQVLFTLIQISKHSVELAEMVIAAYILPDVMICLQDPDEYVKKDVITLMWEVVKHSAQLSQVIVNCDGLVEVVDYLDKSRGSMRLPGIMMLGYVASHSENLAMAVILSKGLQQLAICLSEEDENHIKEATVWSIGQIGHHTPEHANAVATAGLLPKLLQFYTGASSLEDLRLKSKKALKNILLKCTHLPSLEPLLSNAPSNILNHVLGQFSKVMHHDSEACQEFVMSGGLSKIQEMDAEPGSAQRKLINSIKSCIQEASANRLRTAKTQHTPLPPRTPATRTPACTQLPKPFHDPTPNPRGGTIRRKDFFRCLGELEREN</sequence>
<reference evidence="2" key="1">
    <citation type="submission" date="2020-06" db="EMBL/GenBank/DDBJ databases">
        <authorList>
            <consortium name="Wellcome Sanger Institute Data Sharing"/>
        </authorList>
    </citation>
    <scope>NUCLEOTIDE SEQUENCE [LARGE SCALE GENOMIC DNA]</scope>
</reference>
<dbReference type="AlphaFoldDB" id="A0A8C5E5G4"/>
<dbReference type="GO" id="GO:0003351">
    <property type="term" value="P:epithelial cilium movement involved in extracellular fluid movement"/>
    <property type="evidence" value="ECO:0007669"/>
    <property type="project" value="TreeGrafter"/>
</dbReference>
<dbReference type="Proteomes" id="UP000694680">
    <property type="component" value="Chromosome 10"/>
</dbReference>
<dbReference type="InterPro" id="IPR000225">
    <property type="entry name" value="Armadillo"/>
</dbReference>
<dbReference type="SUPFAM" id="SSF48371">
    <property type="entry name" value="ARM repeat"/>
    <property type="match status" value="1"/>
</dbReference>